<dbReference type="Pfam" id="PF13202">
    <property type="entry name" value="EF-hand_5"/>
    <property type="match status" value="3"/>
</dbReference>
<feature type="compositionally biased region" description="Basic and acidic residues" evidence="3">
    <location>
        <begin position="134"/>
        <end position="184"/>
    </location>
</feature>
<dbReference type="Proteomes" id="UP000199283">
    <property type="component" value="Unassembled WGS sequence"/>
</dbReference>
<dbReference type="InterPro" id="IPR011992">
    <property type="entry name" value="EF-hand-dom_pair"/>
</dbReference>
<dbReference type="PROSITE" id="PS00018">
    <property type="entry name" value="EF_HAND_1"/>
    <property type="match status" value="2"/>
</dbReference>
<evidence type="ECO:0000256" key="1">
    <source>
        <dbReference type="ARBA" id="ARBA00022723"/>
    </source>
</evidence>
<evidence type="ECO:0000313" key="5">
    <source>
        <dbReference type="EMBL" id="SEL58398.1"/>
    </source>
</evidence>
<name>A0A1H7REI6_9RHOB</name>
<evidence type="ECO:0000259" key="4">
    <source>
        <dbReference type="PROSITE" id="PS50222"/>
    </source>
</evidence>
<dbReference type="InterPro" id="IPR002048">
    <property type="entry name" value="EF_hand_dom"/>
</dbReference>
<keyword evidence="1" id="KW-0479">Metal-binding</keyword>
<dbReference type="EMBL" id="FNZQ01000006">
    <property type="protein sequence ID" value="SEL58398.1"/>
    <property type="molecule type" value="Genomic_DNA"/>
</dbReference>
<accession>A0A1H7REI6</accession>
<dbReference type="PANTHER" id="PTHR10827:SF98">
    <property type="entry name" value="45 KDA CALCIUM-BINDING PROTEIN"/>
    <property type="match status" value="1"/>
</dbReference>
<protein>
    <submittedName>
        <fullName evidence="5">EF hand</fullName>
    </submittedName>
</protein>
<organism evidence="5 6">
    <name type="scientific">Jannaschia helgolandensis</name>
    <dbReference type="NCBI Taxonomy" id="188906"/>
    <lineage>
        <taxon>Bacteria</taxon>
        <taxon>Pseudomonadati</taxon>
        <taxon>Pseudomonadota</taxon>
        <taxon>Alphaproteobacteria</taxon>
        <taxon>Rhodobacterales</taxon>
        <taxon>Roseobacteraceae</taxon>
        <taxon>Jannaschia</taxon>
    </lineage>
</organism>
<keyword evidence="2" id="KW-0677">Repeat</keyword>
<evidence type="ECO:0000256" key="3">
    <source>
        <dbReference type="SAM" id="MobiDB-lite"/>
    </source>
</evidence>
<dbReference type="AlphaFoldDB" id="A0A1H7REI6"/>
<proteinExistence type="predicted"/>
<dbReference type="SMART" id="SM00054">
    <property type="entry name" value="EFh"/>
    <property type="match status" value="4"/>
</dbReference>
<keyword evidence="6" id="KW-1185">Reference proteome</keyword>
<dbReference type="PANTHER" id="PTHR10827">
    <property type="entry name" value="RETICULOCALBIN"/>
    <property type="match status" value="1"/>
</dbReference>
<feature type="domain" description="EF-hand" evidence="4">
    <location>
        <begin position="54"/>
        <end position="81"/>
    </location>
</feature>
<feature type="region of interest" description="Disordered" evidence="3">
    <location>
        <begin position="133"/>
        <end position="207"/>
    </location>
</feature>
<dbReference type="Gene3D" id="1.10.238.10">
    <property type="entry name" value="EF-hand"/>
    <property type="match status" value="2"/>
</dbReference>
<evidence type="ECO:0000313" key="6">
    <source>
        <dbReference type="Proteomes" id="UP000199283"/>
    </source>
</evidence>
<dbReference type="CDD" id="cd00051">
    <property type="entry name" value="EFh"/>
    <property type="match status" value="1"/>
</dbReference>
<dbReference type="SUPFAM" id="SSF47473">
    <property type="entry name" value="EF-hand"/>
    <property type="match status" value="1"/>
</dbReference>
<dbReference type="STRING" id="188906.SAMN04488526_3044"/>
<feature type="domain" description="EF-hand" evidence="4">
    <location>
        <begin position="106"/>
        <end position="141"/>
    </location>
</feature>
<reference evidence="5 6" key="1">
    <citation type="submission" date="2016-10" db="EMBL/GenBank/DDBJ databases">
        <authorList>
            <person name="de Groot N.N."/>
        </authorList>
    </citation>
    <scope>NUCLEOTIDE SEQUENCE [LARGE SCALE GENOMIC DNA]</scope>
    <source>
        <strain evidence="5 6">DSM 14858</strain>
    </source>
</reference>
<dbReference type="PROSITE" id="PS50222">
    <property type="entry name" value="EF_HAND_2"/>
    <property type="match status" value="2"/>
</dbReference>
<dbReference type="InterPro" id="IPR018247">
    <property type="entry name" value="EF_Hand_1_Ca_BS"/>
</dbReference>
<dbReference type="GO" id="GO:0005509">
    <property type="term" value="F:calcium ion binding"/>
    <property type="evidence" value="ECO:0007669"/>
    <property type="project" value="InterPro"/>
</dbReference>
<evidence type="ECO:0000256" key="2">
    <source>
        <dbReference type="ARBA" id="ARBA00022737"/>
    </source>
</evidence>
<sequence>MEERGANEGDASYHKIEQLETDMKKIAILGLAIAAGLSLNSVANAQGTPPAKPAFSEVDANGDGSVTPEEMAAFRENRSTARFTSADTDGDGLLSATELSAMAEARTENRTARMIERLDSDADGMLSMDEMEAGMDKRGGRDGAKRSGRHGGERHGSRGGERHERGDRGDSDDRGARFFGRADVDDNGSLSAEEWDAMGPRKERDEN</sequence>
<gene>
    <name evidence="5" type="ORF">SAMN04488526_3044</name>
</gene>